<evidence type="ECO:0000313" key="2">
    <source>
        <dbReference type="Proteomes" id="UP000000238"/>
    </source>
</evidence>
<dbReference type="RefSeq" id="WP_011394017.1">
    <property type="nucleotide sequence ID" value="NC_007645.1"/>
</dbReference>
<name>Q2SQY4_HAHCH</name>
<keyword evidence="2" id="KW-1185">Reference proteome</keyword>
<dbReference type="eggNOG" id="ENOG5032FM4">
    <property type="taxonomic scope" value="Bacteria"/>
</dbReference>
<proteinExistence type="predicted"/>
<protein>
    <recommendedName>
        <fullName evidence="3">FagA protein</fullName>
    </recommendedName>
</protein>
<dbReference type="AlphaFoldDB" id="Q2SQY4"/>
<dbReference type="KEGG" id="hch:HCH_00017"/>
<evidence type="ECO:0008006" key="3">
    <source>
        <dbReference type="Google" id="ProtNLM"/>
    </source>
</evidence>
<sequence length="124" mass="14334">MTGPLHGFDTQEPAIRELRRKIRYATEADNPQLMSLWLSMEEALAPACAASRWRLYVAEFQLLLDTLADDLIPAHWRTLCMDQIYRPLAALSRIADGESRRRQLNRLLYELRTTSHFFQASLTG</sequence>
<evidence type="ECO:0000313" key="1">
    <source>
        <dbReference type="EMBL" id="ABC26940.1"/>
    </source>
</evidence>
<dbReference type="EMBL" id="CP000155">
    <property type="protein sequence ID" value="ABC26940.1"/>
    <property type="molecule type" value="Genomic_DNA"/>
</dbReference>
<dbReference type="STRING" id="349521.HCH_00017"/>
<dbReference type="OrthoDB" id="8900369at2"/>
<accession>Q2SQY4</accession>
<dbReference type="HOGENOM" id="CLU_163267_0_0_6"/>
<dbReference type="Proteomes" id="UP000000238">
    <property type="component" value="Chromosome"/>
</dbReference>
<organism evidence="1 2">
    <name type="scientific">Hahella chejuensis (strain KCTC 2396)</name>
    <dbReference type="NCBI Taxonomy" id="349521"/>
    <lineage>
        <taxon>Bacteria</taxon>
        <taxon>Pseudomonadati</taxon>
        <taxon>Pseudomonadota</taxon>
        <taxon>Gammaproteobacteria</taxon>
        <taxon>Oceanospirillales</taxon>
        <taxon>Hahellaceae</taxon>
        <taxon>Hahella</taxon>
    </lineage>
</organism>
<reference evidence="1 2" key="1">
    <citation type="journal article" date="2005" name="Nucleic Acids Res.">
        <title>Genomic blueprint of Hahella chejuensis, a marine microbe producing an algicidal agent.</title>
        <authorList>
            <person name="Jeong H."/>
            <person name="Yim J.H."/>
            <person name="Lee C."/>
            <person name="Choi S.-H."/>
            <person name="Park Y.K."/>
            <person name="Yoon S.H."/>
            <person name="Hur C.-G."/>
            <person name="Kang H.-Y."/>
            <person name="Kim D."/>
            <person name="Lee H.H."/>
            <person name="Park K.H."/>
            <person name="Park S.-H."/>
            <person name="Park H.-S."/>
            <person name="Lee H.K."/>
            <person name="Oh T.K."/>
            <person name="Kim J.F."/>
        </authorList>
    </citation>
    <scope>NUCLEOTIDE SEQUENCE [LARGE SCALE GENOMIC DNA]</scope>
    <source>
        <strain evidence="1 2">KCTC 2396</strain>
    </source>
</reference>
<gene>
    <name evidence="1" type="ordered locus">HCH_00017</name>
</gene>